<dbReference type="GO" id="GO:0005789">
    <property type="term" value="C:endoplasmic reticulum membrane"/>
    <property type="evidence" value="ECO:0007669"/>
    <property type="project" value="UniProtKB-SubCell"/>
</dbReference>
<evidence type="ECO:0000256" key="3">
    <source>
        <dbReference type="ARBA" id="ARBA00022692"/>
    </source>
</evidence>
<evidence type="ECO:0000256" key="6">
    <source>
        <dbReference type="ARBA" id="ARBA00023136"/>
    </source>
</evidence>
<evidence type="ECO:0000256" key="5">
    <source>
        <dbReference type="ARBA" id="ARBA00022989"/>
    </source>
</evidence>
<evidence type="ECO:0000256" key="1">
    <source>
        <dbReference type="ARBA" id="ARBA00004477"/>
    </source>
</evidence>
<proteinExistence type="inferred from homology"/>
<keyword evidence="4" id="KW-0256">Endoplasmic reticulum</keyword>
<accession>Q54I50</accession>
<dbReference type="FunCoup" id="Q54I50">
    <property type="interactions" value="127"/>
</dbReference>
<comment type="caution">
    <text evidence="8">The sequence shown here is derived from an EMBL/GenBank/DDBJ whole genome shotgun (WGS) entry which is preliminary data.</text>
</comment>
<dbReference type="PANTHER" id="PTHR12906">
    <property type="entry name" value="PROTEIN C20ORF24 RAB5-INTERACTING PROTEIN"/>
    <property type="match status" value="1"/>
</dbReference>
<comment type="similarity">
    <text evidence="2">Belongs to the EMC6 family.</text>
</comment>
<dbReference type="eggNOG" id="KOG3415">
    <property type="taxonomic scope" value="Eukaryota"/>
</dbReference>
<keyword evidence="6 7" id="KW-0472">Membrane</keyword>
<dbReference type="dictyBase" id="DDB_G0289011"/>
<evidence type="ECO:0000313" key="8">
    <source>
        <dbReference type="EMBL" id="EAL62921.1"/>
    </source>
</evidence>
<feature type="transmembrane region" description="Helical" evidence="7">
    <location>
        <begin position="93"/>
        <end position="112"/>
    </location>
</feature>
<dbReference type="PhylomeDB" id="Q54I50"/>
<evidence type="ECO:0008006" key="10">
    <source>
        <dbReference type="Google" id="ProtNLM"/>
    </source>
</evidence>
<dbReference type="KEGG" id="ddi:DDB_G0289011"/>
<keyword evidence="5 7" id="KW-1133">Transmembrane helix</keyword>
<dbReference type="EMBL" id="AAFI02000129">
    <property type="protein sequence ID" value="EAL62921.1"/>
    <property type="molecule type" value="Genomic_DNA"/>
</dbReference>
<evidence type="ECO:0000256" key="4">
    <source>
        <dbReference type="ARBA" id="ARBA00022824"/>
    </source>
</evidence>
<dbReference type="HOGENOM" id="CLU_120704_2_0_1"/>
<dbReference type="RefSeq" id="XP_636421.1">
    <property type="nucleotide sequence ID" value="XM_631329.1"/>
</dbReference>
<dbReference type="VEuPathDB" id="AmoebaDB:DDB_G0289011"/>
<dbReference type="InParanoid" id="Q54I50"/>
<dbReference type="InterPro" id="IPR029008">
    <property type="entry name" value="EMC6-like"/>
</dbReference>
<sequence length="113" mass="13125">MSETKERSQLLLLKNSFNKDFKFTNKEIAQNVHWLRQIVSILVGIIVGSIPVIGFPGFIAFLIFTCGFVAIYYTKVLEIEEDDFKWELMREGFMSSLTIFVISWIIAYNSLYV</sequence>
<name>Q54I50_DICDI</name>
<evidence type="ECO:0000256" key="2">
    <source>
        <dbReference type="ARBA" id="ARBA00009436"/>
    </source>
</evidence>
<dbReference type="PANTHER" id="PTHR12906:SF0">
    <property type="entry name" value="GEL COMPLEX SUBUNIT OPTI"/>
    <property type="match status" value="1"/>
</dbReference>
<evidence type="ECO:0000313" key="9">
    <source>
        <dbReference type="Proteomes" id="UP000002195"/>
    </source>
</evidence>
<dbReference type="GO" id="GO:0005739">
    <property type="term" value="C:mitochondrion"/>
    <property type="evidence" value="ECO:0007669"/>
    <property type="project" value="GOC"/>
</dbReference>
<evidence type="ECO:0000256" key="7">
    <source>
        <dbReference type="SAM" id="Phobius"/>
    </source>
</evidence>
<gene>
    <name evidence="8" type="ORF">DDB_G0289011</name>
</gene>
<keyword evidence="3 7" id="KW-0812">Transmembrane</keyword>
<dbReference type="GeneID" id="8626912"/>
<dbReference type="AlphaFoldDB" id="Q54I50"/>
<reference evidence="8 9" key="1">
    <citation type="journal article" date="2005" name="Nature">
        <title>The genome of the social amoeba Dictyostelium discoideum.</title>
        <authorList>
            <consortium name="The Dictyostelium discoideum Sequencing Consortium"/>
            <person name="Eichinger L."/>
            <person name="Pachebat J.A."/>
            <person name="Glockner G."/>
            <person name="Rajandream M.A."/>
            <person name="Sucgang R."/>
            <person name="Berriman M."/>
            <person name="Song J."/>
            <person name="Olsen R."/>
            <person name="Szafranski K."/>
            <person name="Xu Q."/>
            <person name="Tunggal B."/>
            <person name="Kummerfeld S."/>
            <person name="Madera M."/>
            <person name="Konfortov B.A."/>
            <person name="Rivero F."/>
            <person name="Bankier A.T."/>
            <person name="Lehmann R."/>
            <person name="Hamlin N."/>
            <person name="Davies R."/>
            <person name="Gaudet P."/>
            <person name="Fey P."/>
            <person name="Pilcher K."/>
            <person name="Chen G."/>
            <person name="Saunders D."/>
            <person name="Sodergren E."/>
            <person name="Davis P."/>
            <person name="Kerhornou A."/>
            <person name="Nie X."/>
            <person name="Hall N."/>
            <person name="Anjard C."/>
            <person name="Hemphill L."/>
            <person name="Bason N."/>
            <person name="Farbrother P."/>
            <person name="Desany B."/>
            <person name="Just E."/>
            <person name="Morio T."/>
            <person name="Rost R."/>
            <person name="Churcher C."/>
            <person name="Cooper J."/>
            <person name="Haydock S."/>
            <person name="van Driessche N."/>
            <person name="Cronin A."/>
            <person name="Goodhead I."/>
            <person name="Muzny D."/>
            <person name="Mourier T."/>
            <person name="Pain A."/>
            <person name="Lu M."/>
            <person name="Harper D."/>
            <person name="Lindsay R."/>
            <person name="Hauser H."/>
            <person name="James K."/>
            <person name="Quiles M."/>
            <person name="Madan Babu M."/>
            <person name="Saito T."/>
            <person name="Buchrieser C."/>
            <person name="Wardroper A."/>
            <person name="Felder M."/>
            <person name="Thangavelu M."/>
            <person name="Johnson D."/>
            <person name="Knights A."/>
            <person name="Loulseged H."/>
            <person name="Mungall K."/>
            <person name="Oliver K."/>
            <person name="Price C."/>
            <person name="Quail M.A."/>
            <person name="Urushihara H."/>
            <person name="Hernandez J."/>
            <person name="Rabbinowitsch E."/>
            <person name="Steffen D."/>
            <person name="Sanders M."/>
            <person name="Ma J."/>
            <person name="Kohara Y."/>
            <person name="Sharp S."/>
            <person name="Simmonds M."/>
            <person name="Spiegler S."/>
            <person name="Tivey A."/>
            <person name="Sugano S."/>
            <person name="White B."/>
            <person name="Walker D."/>
            <person name="Woodward J."/>
            <person name="Winckler T."/>
            <person name="Tanaka Y."/>
            <person name="Shaulsky G."/>
            <person name="Schleicher M."/>
            <person name="Weinstock G."/>
            <person name="Rosenthal A."/>
            <person name="Cox E.C."/>
            <person name="Chisholm R.L."/>
            <person name="Gibbs R."/>
            <person name="Loomis W.F."/>
            <person name="Platzer M."/>
            <person name="Kay R.R."/>
            <person name="Williams J."/>
            <person name="Dear P.H."/>
            <person name="Noegel A.A."/>
            <person name="Barrell B."/>
            <person name="Kuspa A."/>
        </authorList>
    </citation>
    <scope>NUCLEOTIDE SEQUENCE [LARGE SCALE GENOMIC DNA]</scope>
    <source>
        <strain evidence="8 9">AX4</strain>
    </source>
</reference>
<dbReference type="STRING" id="44689.Q54I50"/>
<dbReference type="InterPro" id="IPR010742">
    <property type="entry name" value="RCAF1"/>
</dbReference>
<organism evidence="8 9">
    <name type="scientific">Dictyostelium discoideum</name>
    <name type="common">Social amoeba</name>
    <dbReference type="NCBI Taxonomy" id="44689"/>
    <lineage>
        <taxon>Eukaryota</taxon>
        <taxon>Amoebozoa</taxon>
        <taxon>Evosea</taxon>
        <taxon>Eumycetozoa</taxon>
        <taxon>Dictyostelia</taxon>
        <taxon>Dictyosteliales</taxon>
        <taxon>Dictyosteliaceae</taxon>
        <taxon>Dictyostelium</taxon>
    </lineage>
</organism>
<dbReference type="SMR" id="Q54I50"/>
<feature type="transmembrane region" description="Helical" evidence="7">
    <location>
        <begin position="41"/>
        <end position="73"/>
    </location>
</feature>
<comment type="subcellular location">
    <subcellularLocation>
        <location evidence="1">Endoplasmic reticulum membrane</location>
        <topology evidence="1">Multi-pass membrane protein</topology>
    </subcellularLocation>
</comment>
<keyword evidence="9" id="KW-1185">Reference proteome</keyword>
<dbReference type="GO" id="GO:0097250">
    <property type="term" value="P:mitochondrial respirasome assembly"/>
    <property type="evidence" value="ECO:0007669"/>
    <property type="project" value="InterPro"/>
</dbReference>
<dbReference type="PaxDb" id="44689-DDB0188208"/>
<dbReference type="OMA" id="ANSEWPD"/>
<dbReference type="Pfam" id="PF07019">
    <property type="entry name" value="EMC6"/>
    <property type="match status" value="1"/>
</dbReference>
<dbReference type="Proteomes" id="UP000002195">
    <property type="component" value="Unassembled WGS sequence"/>
</dbReference>
<protein>
    <recommendedName>
        <fullName evidence="10">Rab5-interacting protein</fullName>
    </recommendedName>
</protein>